<keyword evidence="2" id="KW-1185">Reference proteome</keyword>
<evidence type="ECO:0000313" key="2">
    <source>
        <dbReference type="Proteomes" id="UP000183994"/>
    </source>
</evidence>
<dbReference type="AlphaFoldDB" id="A0A1M6TKS7"/>
<organism evidence="1 2">
    <name type="scientific">Desulfatibacillum alkenivorans DSM 16219</name>
    <dbReference type="NCBI Taxonomy" id="1121393"/>
    <lineage>
        <taxon>Bacteria</taxon>
        <taxon>Pseudomonadati</taxon>
        <taxon>Thermodesulfobacteriota</taxon>
        <taxon>Desulfobacteria</taxon>
        <taxon>Desulfobacterales</taxon>
        <taxon>Desulfatibacillaceae</taxon>
        <taxon>Desulfatibacillum</taxon>
    </lineage>
</organism>
<sequence length="147" mass="16168">MPATCFSRTQGRPSNDPLTALGCAILQQIHDLTDQETVHALDLSGESDTEKYLCERTLRNTRKRMIDNNLDEAAFTLVTQALAGAFDVDVRKHWLDSVHIHDSHALIPAIESVQEKGLGLESVTADTHYASDENVQKAAELGVELTV</sequence>
<name>A0A1M6TKS7_9BACT</name>
<proteinExistence type="predicted"/>
<gene>
    <name evidence="1" type="ORF">SAMN02745216_03711</name>
</gene>
<reference evidence="2" key="1">
    <citation type="submission" date="2016-11" db="EMBL/GenBank/DDBJ databases">
        <authorList>
            <person name="Varghese N."/>
            <person name="Submissions S."/>
        </authorList>
    </citation>
    <scope>NUCLEOTIDE SEQUENCE [LARGE SCALE GENOMIC DNA]</scope>
    <source>
        <strain evidence="2">DSM 16219</strain>
    </source>
</reference>
<protein>
    <submittedName>
        <fullName evidence="1">Uncharacterized protein</fullName>
    </submittedName>
</protein>
<dbReference type="OrthoDB" id="5413882at2"/>
<dbReference type="EMBL" id="FQZU01000027">
    <property type="protein sequence ID" value="SHK57561.1"/>
    <property type="molecule type" value="Genomic_DNA"/>
</dbReference>
<dbReference type="Proteomes" id="UP000183994">
    <property type="component" value="Unassembled WGS sequence"/>
</dbReference>
<accession>A0A1M6TKS7</accession>
<evidence type="ECO:0000313" key="1">
    <source>
        <dbReference type="EMBL" id="SHK57561.1"/>
    </source>
</evidence>